<organism evidence="2 3">
    <name type="scientific">Purpureocillium takamizusanense</name>
    <dbReference type="NCBI Taxonomy" id="2060973"/>
    <lineage>
        <taxon>Eukaryota</taxon>
        <taxon>Fungi</taxon>
        <taxon>Dikarya</taxon>
        <taxon>Ascomycota</taxon>
        <taxon>Pezizomycotina</taxon>
        <taxon>Sordariomycetes</taxon>
        <taxon>Hypocreomycetidae</taxon>
        <taxon>Hypocreales</taxon>
        <taxon>Ophiocordycipitaceae</taxon>
        <taxon>Purpureocillium</taxon>
    </lineage>
</organism>
<reference evidence="2" key="1">
    <citation type="submission" date="2021-11" db="EMBL/GenBank/DDBJ databases">
        <title>Purpureocillium_takamizusanense_genome.</title>
        <authorList>
            <person name="Nguyen N.-H."/>
        </authorList>
    </citation>
    <scope>NUCLEOTIDE SEQUENCE</scope>
    <source>
        <strain evidence="2">PT3</strain>
    </source>
</reference>
<sequence length="112" mass="12352">MRCRQTMHNTGGITKHKPLLLTFAHFDTPSATTQDELATLSGPNKRDPSRQGSTGSRRLHLPYLRTCLRIVRIGPVPLQAGLERTPHRAGSPDHARYVAARAQRLSLGDHPG</sequence>
<dbReference type="AlphaFoldDB" id="A0A9Q8VHA2"/>
<dbReference type="Proteomes" id="UP000829364">
    <property type="component" value="Chromosome 12"/>
</dbReference>
<feature type="region of interest" description="Disordered" evidence="1">
    <location>
        <begin position="32"/>
        <end position="58"/>
    </location>
</feature>
<proteinExistence type="predicted"/>
<evidence type="ECO:0000313" key="2">
    <source>
        <dbReference type="EMBL" id="UNI24724.1"/>
    </source>
</evidence>
<dbReference type="RefSeq" id="XP_047848205.1">
    <property type="nucleotide sequence ID" value="XM_047992192.1"/>
</dbReference>
<accession>A0A9Q8VHA2</accession>
<evidence type="ECO:0000256" key="1">
    <source>
        <dbReference type="SAM" id="MobiDB-lite"/>
    </source>
</evidence>
<evidence type="ECO:0000313" key="3">
    <source>
        <dbReference type="Proteomes" id="UP000829364"/>
    </source>
</evidence>
<name>A0A9Q8VHA2_9HYPO</name>
<protein>
    <submittedName>
        <fullName evidence="2">Uncharacterized protein</fullName>
    </submittedName>
</protein>
<dbReference type="GeneID" id="72072394"/>
<dbReference type="EMBL" id="CP086365">
    <property type="protein sequence ID" value="UNI24724.1"/>
    <property type="molecule type" value="Genomic_DNA"/>
</dbReference>
<dbReference type="KEGG" id="ptkz:JDV02_010450"/>
<gene>
    <name evidence="2" type="ORF">JDV02_010450</name>
</gene>
<keyword evidence="3" id="KW-1185">Reference proteome</keyword>